<keyword evidence="3" id="KW-0326">Glycosidase</keyword>
<dbReference type="NCBIfam" id="NF007060">
    <property type="entry name" value="PRK09505.2-5"/>
    <property type="match status" value="1"/>
</dbReference>
<name>A0A427EBN2_9GAMM</name>
<accession>A0A427EBN2</accession>
<evidence type="ECO:0000256" key="1">
    <source>
        <dbReference type="SAM" id="SignalP"/>
    </source>
</evidence>
<dbReference type="EC" id="3.2.1.1" evidence="3"/>
<dbReference type="SMART" id="SM00642">
    <property type="entry name" value="Aamy"/>
    <property type="match status" value="1"/>
</dbReference>
<dbReference type="Gene3D" id="3.20.20.80">
    <property type="entry name" value="Glycosidases"/>
    <property type="match status" value="2"/>
</dbReference>
<feature type="signal peptide" evidence="1">
    <location>
        <begin position="1"/>
        <end position="23"/>
    </location>
</feature>
<evidence type="ECO:0000313" key="4">
    <source>
        <dbReference type="Proteomes" id="UP000276506"/>
    </source>
</evidence>
<evidence type="ECO:0000259" key="2">
    <source>
        <dbReference type="SMART" id="SM00642"/>
    </source>
</evidence>
<sequence length="695" mass="76238">MRAHRLPALSLLLGLTLALPVLADPELAARLDGQPLPLNWNTLASDRYDIELSLAPGQLQLRMPQASGEAVALAAFRRQPLGTDSIYRYEVPEAGRYRLIVETGAAPALRLLPIKAAEPEAATAVCKPWEGGAVELAVGEVFGEGETLRDALSGATAVVRDGRVRLQPAAGSDGLLLLERAEAPEQPVARDWRNAIVYFVLTDRFANGDPDNDRSYGRAPDGAEEIGTFHGGDLNGLTERLDHNASLGVDALWISAPYEQIHGWVGGGDRGDFRHYGYHGYYALDFTQLDANMGSEDDLRALISAAHARGIRVLFDVVLNHPGYSTLQDMQQMGVGALRDGMAAYLPEQWSVWQPEAHENLHAYHNLVDYEHPSWAAWWGRDWVRAGIANYDTPPSSTVDPLKGSLAFLPDFRTESEAVVALPEFLAHKAHTRAEPREGYRVRDYLIEWLTLWVREFGVDGFRADTVKHVEPSTWAELRVAAERARVDWARANPDDPMAGEPFWMVGEVFGHGPEASDYLDQGFDALINFNFQEQAVAASDCLAAAEPNYADYARRLGETPGHNLLSYASSHDTALFNQLAKGDLTRQRGLAAALLLAPGAVQVYYGDESARAFGPSGSDPYQGTRSPMNWAEHERPEIAALIEHWQRIGQFRARHPAIGAGTHRLLSPGQPYAFARTLGDDRIVVVQAGASLSP</sequence>
<reference evidence="3 4" key="1">
    <citation type="submission" date="2018-10" db="EMBL/GenBank/DDBJ databases">
        <title>Transmission dynamics of multidrug resistant bacteria on intensive care unit surfaces.</title>
        <authorList>
            <person name="D'Souza A.W."/>
            <person name="Potter R.F."/>
            <person name="Wallace M."/>
            <person name="Shupe A."/>
            <person name="Patel S."/>
            <person name="Sun S."/>
            <person name="Gul D."/>
            <person name="Kwon J.H."/>
            <person name="Andleeb S."/>
            <person name="Burnham C.-A.D."/>
            <person name="Dantas G."/>
        </authorList>
    </citation>
    <scope>NUCLEOTIDE SEQUENCE [LARGE SCALE GENOMIC DNA]</scope>
    <source>
        <strain evidence="3 4">PX_177</strain>
    </source>
</reference>
<comment type="caution">
    <text evidence="3">The sequence shown here is derived from an EMBL/GenBank/DDBJ whole genome shotgun (WGS) entry which is preliminary data.</text>
</comment>
<dbReference type="PANTHER" id="PTHR10357">
    <property type="entry name" value="ALPHA-AMYLASE FAMILY MEMBER"/>
    <property type="match status" value="1"/>
</dbReference>
<dbReference type="GO" id="GO:0005975">
    <property type="term" value="P:carbohydrate metabolic process"/>
    <property type="evidence" value="ECO:0007669"/>
    <property type="project" value="InterPro"/>
</dbReference>
<evidence type="ECO:0000313" key="3">
    <source>
        <dbReference type="EMBL" id="RRV13919.1"/>
    </source>
</evidence>
<gene>
    <name evidence="3" type="ORF">EGJ28_00670</name>
</gene>
<dbReference type="RefSeq" id="WP_125875495.1">
    <property type="nucleotide sequence ID" value="NZ_RHQL01000001.1"/>
</dbReference>
<dbReference type="SUPFAM" id="SSF51445">
    <property type="entry name" value="(Trans)glycosidases"/>
    <property type="match status" value="1"/>
</dbReference>
<organism evidence="3 4">
    <name type="scientific">Stutzerimonas xanthomarina</name>
    <dbReference type="NCBI Taxonomy" id="271420"/>
    <lineage>
        <taxon>Bacteria</taxon>
        <taxon>Pseudomonadati</taxon>
        <taxon>Pseudomonadota</taxon>
        <taxon>Gammaproteobacteria</taxon>
        <taxon>Pseudomonadales</taxon>
        <taxon>Pseudomonadaceae</taxon>
        <taxon>Stutzerimonas</taxon>
    </lineage>
</organism>
<dbReference type="AlphaFoldDB" id="A0A427EBN2"/>
<dbReference type="EMBL" id="RHQL01000001">
    <property type="protein sequence ID" value="RRV13919.1"/>
    <property type="molecule type" value="Genomic_DNA"/>
</dbReference>
<dbReference type="Proteomes" id="UP000276506">
    <property type="component" value="Unassembled WGS sequence"/>
</dbReference>
<feature type="domain" description="Glycosyl hydrolase family 13 catalytic" evidence="2">
    <location>
        <begin position="199"/>
        <end position="653"/>
    </location>
</feature>
<protein>
    <submittedName>
        <fullName evidence="3">Alpha-amylase</fullName>
        <ecNumber evidence="3">3.2.1.1</ecNumber>
    </submittedName>
</protein>
<feature type="chain" id="PRO_5019583667" evidence="1">
    <location>
        <begin position="24"/>
        <end position="695"/>
    </location>
</feature>
<keyword evidence="3" id="KW-0378">Hydrolase</keyword>
<dbReference type="Pfam" id="PF00128">
    <property type="entry name" value="Alpha-amylase"/>
    <property type="match status" value="2"/>
</dbReference>
<dbReference type="InterPro" id="IPR017853">
    <property type="entry name" value="GH"/>
</dbReference>
<dbReference type="InterPro" id="IPR006047">
    <property type="entry name" value="GH13_cat_dom"/>
</dbReference>
<dbReference type="PANTHER" id="PTHR10357:SF209">
    <property type="entry name" value="PERIPLASMIC ALPHA-AMYLASE"/>
    <property type="match status" value="1"/>
</dbReference>
<dbReference type="GO" id="GO:0004556">
    <property type="term" value="F:alpha-amylase activity"/>
    <property type="evidence" value="ECO:0007669"/>
    <property type="project" value="UniProtKB-EC"/>
</dbReference>
<keyword evidence="1" id="KW-0732">Signal</keyword>
<proteinExistence type="predicted"/>